<evidence type="ECO:0000313" key="2">
    <source>
        <dbReference type="Proteomes" id="UP001164929"/>
    </source>
</evidence>
<dbReference type="Proteomes" id="UP001164929">
    <property type="component" value="Chromosome 6"/>
</dbReference>
<gene>
    <name evidence="1" type="ORF">NC653_015336</name>
</gene>
<dbReference type="AlphaFoldDB" id="A0AAD6QKA0"/>
<accession>A0AAD6QKA0</accession>
<name>A0AAD6QKA0_9ROSI</name>
<reference evidence="1" key="1">
    <citation type="journal article" date="2023" name="Mol. Ecol. Resour.">
        <title>Chromosome-level genome assembly of a triploid poplar Populus alba 'Berolinensis'.</title>
        <authorList>
            <person name="Chen S."/>
            <person name="Yu Y."/>
            <person name="Wang X."/>
            <person name="Wang S."/>
            <person name="Zhang T."/>
            <person name="Zhou Y."/>
            <person name="He R."/>
            <person name="Meng N."/>
            <person name="Wang Y."/>
            <person name="Liu W."/>
            <person name="Liu Z."/>
            <person name="Liu J."/>
            <person name="Guo Q."/>
            <person name="Huang H."/>
            <person name="Sederoff R.R."/>
            <person name="Wang G."/>
            <person name="Qu G."/>
            <person name="Chen S."/>
        </authorList>
    </citation>
    <scope>NUCLEOTIDE SEQUENCE</scope>
    <source>
        <strain evidence="1">SC-2020</strain>
    </source>
</reference>
<keyword evidence="2" id="KW-1185">Reference proteome</keyword>
<comment type="caution">
    <text evidence="1">The sequence shown here is derived from an EMBL/GenBank/DDBJ whole genome shotgun (WGS) entry which is preliminary data.</text>
</comment>
<proteinExistence type="predicted"/>
<organism evidence="1 2">
    <name type="scientific">Populus alba x Populus x berolinensis</name>
    <dbReference type="NCBI Taxonomy" id="444605"/>
    <lineage>
        <taxon>Eukaryota</taxon>
        <taxon>Viridiplantae</taxon>
        <taxon>Streptophyta</taxon>
        <taxon>Embryophyta</taxon>
        <taxon>Tracheophyta</taxon>
        <taxon>Spermatophyta</taxon>
        <taxon>Magnoliopsida</taxon>
        <taxon>eudicotyledons</taxon>
        <taxon>Gunneridae</taxon>
        <taxon>Pentapetalae</taxon>
        <taxon>rosids</taxon>
        <taxon>fabids</taxon>
        <taxon>Malpighiales</taxon>
        <taxon>Salicaceae</taxon>
        <taxon>Saliceae</taxon>
        <taxon>Populus</taxon>
    </lineage>
</organism>
<protein>
    <submittedName>
        <fullName evidence="1">Uncharacterized protein</fullName>
    </submittedName>
</protein>
<evidence type="ECO:0000313" key="1">
    <source>
        <dbReference type="EMBL" id="KAJ6991956.1"/>
    </source>
</evidence>
<dbReference type="EMBL" id="JAQIZT010000006">
    <property type="protein sequence ID" value="KAJ6991956.1"/>
    <property type="molecule type" value="Genomic_DNA"/>
</dbReference>
<sequence length="301" mass="33106">MFVVFGEDFPPLSCQWFFLGKNGAVIYGRNWVDFCCRLLLVMRGKFGYVAGLLEPVCEGEKRGKAGLYAGLLVATESRSGAGFLGGDRFLYGATASNSEEIGCLDFGGRSGDLWTISLKGGRKGRLVFPDGFWHWFDGVEKESGMAGGSGKDGSGWREIWERAAAGGKVEGDYWLLLMKEVSPRCSRWSQVCRSAGHVADTVLMRKNWQGARLSRRSVPGEKNKHGQFLGFTKERGMSSLSLAKKGRLAERWNGDQREREKKGAKMAGKLVCRGKVLAEEGAVTNVRGRALGLKVCWGKQQ</sequence>